<evidence type="ECO:0000259" key="1">
    <source>
        <dbReference type="Pfam" id="PF13614"/>
    </source>
</evidence>
<gene>
    <name evidence="2" type="ORF">HMPREF9488_03319</name>
</gene>
<dbReference type="Pfam" id="PF13614">
    <property type="entry name" value="AAA_31"/>
    <property type="match status" value="1"/>
</dbReference>
<dbReference type="InterPro" id="IPR027417">
    <property type="entry name" value="P-loop_NTPase"/>
</dbReference>
<sequence length="317" mass="35645">MVAMGKNTKVITLYNQKGGVGKTTTTINLAQVLGSTFNKKVLIIDNDAQNSLSFLANIQIRNNGAVEDEDGLKTLGWLEQMFQLYGDVPTVRDIQETIITPTYQKSERIEGTIEWDIVEKKFAFDMIPGTGKDLSLAELIFITPNDEPFILKPENRKLAPYVLKVIIEQIKKYFDYDYILIDCPPSLGILSMGALVASDYLIIPTTSDMLSTIGIQTIIDNLKELHLYVPDFNILGVLFNCYSDTKYDNELIEDVRNFGDSQGISVFEVKIPKKNQMRMVSSEEIIAVLKNEKAFKSYTESIIDLAQEIIKKSEGGE</sequence>
<protein>
    <recommendedName>
        <fullName evidence="1">AAA domain-containing protein</fullName>
    </recommendedName>
</protein>
<dbReference type="Proteomes" id="UP000003157">
    <property type="component" value="Unassembled WGS sequence"/>
</dbReference>
<dbReference type="SUPFAM" id="SSF52540">
    <property type="entry name" value="P-loop containing nucleoside triphosphate hydrolases"/>
    <property type="match status" value="1"/>
</dbReference>
<keyword evidence="3" id="KW-1185">Reference proteome</keyword>
<dbReference type="RefSeq" id="WP_008790401.1">
    <property type="nucleotide sequence ID" value="NZ_AKCB01000004.1"/>
</dbReference>
<name>E7GEE7_9FIRM</name>
<proteinExistence type="predicted"/>
<comment type="caution">
    <text evidence="2">The sequence shown here is derived from an EMBL/GenBank/DDBJ whole genome shotgun (WGS) entry which is preliminary data.</text>
</comment>
<dbReference type="Gene3D" id="3.40.50.300">
    <property type="entry name" value="P-loop containing nucleotide triphosphate hydrolases"/>
    <property type="match status" value="1"/>
</dbReference>
<dbReference type="STRING" id="100884.GCA_000269565_03647"/>
<evidence type="ECO:0000313" key="2">
    <source>
        <dbReference type="EMBL" id="EFW03628.1"/>
    </source>
</evidence>
<dbReference type="CDD" id="cd02042">
    <property type="entry name" value="ParAB_family"/>
    <property type="match status" value="1"/>
</dbReference>
<dbReference type="HOGENOM" id="CLU_037612_4_0_9"/>
<organism evidence="2 3">
    <name type="scientific">Coprobacillus cateniformis</name>
    <dbReference type="NCBI Taxonomy" id="100884"/>
    <lineage>
        <taxon>Bacteria</taxon>
        <taxon>Bacillati</taxon>
        <taxon>Bacillota</taxon>
        <taxon>Erysipelotrichia</taxon>
        <taxon>Erysipelotrichales</taxon>
        <taxon>Coprobacillaceae</taxon>
        <taxon>Coprobacillus</taxon>
    </lineage>
</organism>
<dbReference type="EMBL" id="ADKX01000046">
    <property type="protein sequence ID" value="EFW03628.1"/>
    <property type="molecule type" value="Genomic_DNA"/>
</dbReference>
<evidence type="ECO:0000313" key="3">
    <source>
        <dbReference type="Proteomes" id="UP000003157"/>
    </source>
</evidence>
<dbReference type="OrthoDB" id="9815116at2"/>
<feature type="domain" description="AAA" evidence="1">
    <location>
        <begin position="8"/>
        <end position="227"/>
    </location>
</feature>
<dbReference type="InterPro" id="IPR050678">
    <property type="entry name" value="DNA_Partitioning_ATPase"/>
</dbReference>
<reference evidence="2 3" key="1">
    <citation type="submission" date="2010-12" db="EMBL/GenBank/DDBJ databases">
        <title>The Genome Sequence of Coprobacillus sp. strain 29_1.</title>
        <authorList>
            <consortium name="The Broad Institute Genome Sequencing Platform"/>
            <person name="Earl A."/>
            <person name="Ward D."/>
            <person name="Feldgarden M."/>
            <person name="Gevers D."/>
            <person name="Daigneault M."/>
            <person name="Sibley C.D."/>
            <person name="White A."/>
            <person name="Strauss J."/>
            <person name="Allen-Vercoe E."/>
            <person name="Young S.K."/>
            <person name="Zeng Q."/>
            <person name="Gargeya S."/>
            <person name="Fitzgerald M."/>
            <person name="Haas B."/>
            <person name="Abouelleil A."/>
            <person name="Alvarado L."/>
            <person name="Arachchi H.M."/>
            <person name="Berlin A."/>
            <person name="Brown A."/>
            <person name="Chapman S.B."/>
            <person name="Chen Z."/>
            <person name="Dunbar C."/>
            <person name="Freedman E."/>
            <person name="Gearin G."/>
            <person name="Gellesch M."/>
            <person name="Goldberg J."/>
            <person name="Griggs A."/>
            <person name="Gujja S."/>
            <person name="Heilman E."/>
            <person name="Heiman D."/>
            <person name="Howarth C."/>
            <person name="Larson L."/>
            <person name="Lui A."/>
            <person name="MacDonald P.J.P."/>
            <person name="Mehta T."/>
            <person name="Montmayeur A."/>
            <person name="Murphy C."/>
            <person name="Neiman D."/>
            <person name="Pearson M."/>
            <person name="Priest M."/>
            <person name="Roberts A."/>
            <person name="Saif S."/>
            <person name="Shea T."/>
            <person name="Shenoy N."/>
            <person name="Sisk P."/>
            <person name="Stolte C."/>
            <person name="Sykes S."/>
            <person name="White J."/>
            <person name="Yandava C."/>
            <person name="Nusbaum C."/>
            <person name="Birren B."/>
        </authorList>
    </citation>
    <scope>NUCLEOTIDE SEQUENCE [LARGE SCALE GENOMIC DNA]</scope>
    <source>
        <strain evidence="2 3">29_1</strain>
    </source>
</reference>
<dbReference type="GeneID" id="78231399"/>
<accession>E7GEE7</accession>
<dbReference type="PANTHER" id="PTHR13696:SF99">
    <property type="entry name" value="COBYRINIC ACID AC-DIAMIDE SYNTHASE"/>
    <property type="match status" value="1"/>
</dbReference>
<dbReference type="AlphaFoldDB" id="E7GEE7"/>
<dbReference type="InterPro" id="IPR025669">
    <property type="entry name" value="AAA_dom"/>
</dbReference>
<dbReference type="eggNOG" id="COG1192">
    <property type="taxonomic scope" value="Bacteria"/>
</dbReference>
<dbReference type="PANTHER" id="PTHR13696">
    <property type="entry name" value="P-LOOP CONTAINING NUCLEOSIDE TRIPHOSPHATE HYDROLASE"/>
    <property type="match status" value="1"/>
</dbReference>